<feature type="domain" description="SGNH hydrolase-type esterase" evidence="3">
    <location>
        <begin position="41"/>
        <end position="217"/>
    </location>
</feature>
<keyword evidence="1 2" id="KW-0732">Signal</keyword>
<keyword evidence="5" id="KW-1185">Reference proteome</keyword>
<dbReference type="InterPro" id="IPR013830">
    <property type="entry name" value="SGNH_hydro"/>
</dbReference>
<dbReference type="InterPro" id="IPR028994">
    <property type="entry name" value="Integrin_alpha_N"/>
</dbReference>
<name>A0A3N4RUZ4_9ACTN</name>
<gene>
    <name evidence="4" type="ORF">EDD38_7184</name>
</gene>
<dbReference type="AlphaFoldDB" id="A0A3N4RUZ4"/>
<proteinExistence type="predicted"/>
<feature type="chain" id="PRO_5039540527" evidence="2">
    <location>
        <begin position="20"/>
        <end position="511"/>
    </location>
</feature>
<accession>A0A3N4RUZ4</accession>
<evidence type="ECO:0000256" key="1">
    <source>
        <dbReference type="ARBA" id="ARBA00022729"/>
    </source>
</evidence>
<reference evidence="4 5" key="1">
    <citation type="submission" date="2018-11" db="EMBL/GenBank/DDBJ databases">
        <title>Sequencing the genomes of 1000 actinobacteria strains.</title>
        <authorList>
            <person name="Klenk H.-P."/>
        </authorList>
    </citation>
    <scope>NUCLEOTIDE SEQUENCE [LARGE SCALE GENOMIC DNA]</scope>
    <source>
        <strain evidence="4 5">DSM 44781</strain>
    </source>
</reference>
<dbReference type="PANTHER" id="PTHR30383">
    <property type="entry name" value="THIOESTERASE 1/PROTEASE 1/LYSOPHOSPHOLIPASE L1"/>
    <property type="match status" value="1"/>
</dbReference>
<dbReference type="EMBL" id="RKQG01000003">
    <property type="protein sequence ID" value="RPE27894.1"/>
    <property type="molecule type" value="Genomic_DNA"/>
</dbReference>
<protein>
    <submittedName>
        <fullName evidence="4">Lysophospholipase L1-like esterase</fullName>
    </submittedName>
</protein>
<dbReference type="SUPFAM" id="SSF52266">
    <property type="entry name" value="SGNH hydrolase"/>
    <property type="match status" value="1"/>
</dbReference>
<comment type="caution">
    <text evidence="4">The sequence shown here is derived from an EMBL/GenBank/DDBJ whole genome shotgun (WGS) entry which is preliminary data.</text>
</comment>
<dbReference type="InterPro" id="IPR051532">
    <property type="entry name" value="Ester_Hydrolysis_Enzymes"/>
</dbReference>
<feature type="signal peptide" evidence="2">
    <location>
        <begin position="1"/>
        <end position="19"/>
    </location>
</feature>
<dbReference type="Gene3D" id="3.40.50.1110">
    <property type="entry name" value="SGNH hydrolase"/>
    <property type="match status" value="1"/>
</dbReference>
<organism evidence="4 5">
    <name type="scientific">Kitasatospora cineracea</name>
    <dbReference type="NCBI Taxonomy" id="88074"/>
    <lineage>
        <taxon>Bacteria</taxon>
        <taxon>Bacillati</taxon>
        <taxon>Actinomycetota</taxon>
        <taxon>Actinomycetes</taxon>
        <taxon>Kitasatosporales</taxon>
        <taxon>Streptomycetaceae</taxon>
        <taxon>Kitasatospora</taxon>
    </lineage>
</organism>
<dbReference type="Pfam" id="PF13472">
    <property type="entry name" value="Lipase_GDSL_2"/>
    <property type="match status" value="1"/>
</dbReference>
<dbReference type="PANTHER" id="PTHR30383:SF5">
    <property type="entry name" value="SGNH HYDROLASE-TYPE ESTERASE DOMAIN-CONTAINING PROTEIN"/>
    <property type="match status" value="1"/>
</dbReference>
<dbReference type="InterPro" id="IPR013517">
    <property type="entry name" value="FG-GAP"/>
</dbReference>
<evidence type="ECO:0000313" key="4">
    <source>
        <dbReference type="EMBL" id="RPE27894.1"/>
    </source>
</evidence>
<dbReference type="RefSeq" id="WP_123821367.1">
    <property type="nucleotide sequence ID" value="NZ_RKQG01000003.1"/>
</dbReference>
<dbReference type="CDD" id="cd01833">
    <property type="entry name" value="XynB_like"/>
    <property type="match status" value="1"/>
</dbReference>
<dbReference type="Proteomes" id="UP000266906">
    <property type="component" value="Unassembled WGS sequence"/>
</dbReference>
<dbReference type="GO" id="GO:0004622">
    <property type="term" value="F:phosphatidylcholine lysophospholipase activity"/>
    <property type="evidence" value="ECO:0007669"/>
    <property type="project" value="TreeGrafter"/>
</dbReference>
<evidence type="ECO:0000313" key="5">
    <source>
        <dbReference type="Proteomes" id="UP000266906"/>
    </source>
</evidence>
<evidence type="ECO:0000259" key="3">
    <source>
        <dbReference type="Pfam" id="PF13472"/>
    </source>
</evidence>
<dbReference type="SUPFAM" id="SSF69318">
    <property type="entry name" value="Integrin alpha N-terminal domain"/>
    <property type="match status" value="1"/>
</dbReference>
<dbReference type="InterPro" id="IPR036514">
    <property type="entry name" value="SGNH_hydro_sf"/>
</dbReference>
<evidence type="ECO:0000256" key="2">
    <source>
        <dbReference type="SAM" id="SignalP"/>
    </source>
</evidence>
<dbReference type="Pfam" id="PF13517">
    <property type="entry name" value="FG-GAP_3"/>
    <property type="match status" value="2"/>
</dbReference>
<sequence length="511" mass="52777">MTRTITLALATVASMAAIAATAPAASAAAPVPAPVLRVMPLGDSITAGYRSSTDAGYRGPLADLVARQSRYAVDLVGSNHNGAVADPDNEGHSGYVVNDVAAGIDGWLAAAQPDVVLLHIGINDLDRGTDKAHAADRASALIDRILADRSGVSVLVMGLIPTTPDLTAQVADYNTALSQAVRAKQDQGRKVRYTAAPALTPAEMADGLHPDDLGYQRMAQTFDQALDRAFTDGLAVPAPAHRASTESGGSGRVRWADFDGDGRADYVIVNDDGSVRVFSNKGGDGHGGWSDLGQVASGMTGDRARVRFADFDGDGRADYLVINADGSVRVFSNKGGDGHGGWTDLGQVASGMTADPAQVAFADFDGDGRTDYTTIADDGAVRVFLNRGGDGRGGWSDLGKVAGGLTTDRSRLRLADFDGDGRADYNVVNPDGSLTTFLNKGGDGHGGWTDHGRTAAGLTTDQNSVALADVNADAHADYLVTTGPTTAFLNNGGDGWNTPGWIDYGQIATGA</sequence>